<name>A0ABT2Z756_9RHOB</name>
<gene>
    <name evidence="3" type="ORF">OE647_19925</name>
</gene>
<dbReference type="InterPro" id="IPR046668">
    <property type="entry name" value="DUF6538"/>
</dbReference>
<proteinExistence type="predicted"/>
<accession>A0ABT2Z756</accession>
<dbReference type="EMBL" id="JAOWLA010000044">
    <property type="protein sequence ID" value="MCV2866964.1"/>
    <property type="molecule type" value="Genomic_DNA"/>
</dbReference>
<dbReference type="RefSeq" id="WP_263723510.1">
    <property type="nucleotide sequence ID" value="NZ_JAOWLA010000044.1"/>
</dbReference>
<feature type="region of interest" description="Disordered" evidence="1">
    <location>
        <begin position="202"/>
        <end position="230"/>
    </location>
</feature>
<sequence>MAALEKMPGHTRLYRRGATYYHRAAVPQDIVETYGKVEETFSLRTKDRAQALIRVRIEAVRVDQLFAAHRANLERQQNLEAAPPEGELTASQIAKAKSAYLNHLLDEDEEVRLSGFEDLEEPEAPLEYEPRPTFEERQETLAAVDEFTRANLARGKQDEFFRSEAEEVLSWDGFELRLADASPSWPRLIRALQEASVEARDAIRKRDMGDSVPTPAYPEKAPSTTRSNAPLLSEAVQGWEAEKMRGAWSIKVRNDHMAWMAAFIEVAGDRPISEYVKDDARNFKSLLLKLPANWRKKPQIRDLTMLVAADKAHAIGLEPMNSATVNKAIRRVAAFWNYAEAH</sequence>
<organism evidence="3 4">
    <name type="scientific">Albidovulum sediminicola</name>
    <dbReference type="NCBI Taxonomy" id="2984331"/>
    <lineage>
        <taxon>Bacteria</taxon>
        <taxon>Pseudomonadati</taxon>
        <taxon>Pseudomonadota</taxon>
        <taxon>Alphaproteobacteria</taxon>
        <taxon>Rhodobacterales</taxon>
        <taxon>Paracoccaceae</taxon>
        <taxon>Albidovulum</taxon>
    </lineage>
</organism>
<keyword evidence="4" id="KW-1185">Reference proteome</keyword>
<feature type="domain" description="DUF6538" evidence="2">
    <location>
        <begin position="13"/>
        <end position="70"/>
    </location>
</feature>
<comment type="caution">
    <text evidence="3">The sequence shown here is derived from an EMBL/GenBank/DDBJ whole genome shotgun (WGS) entry which is preliminary data.</text>
</comment>
<evidence type="ECO:0000313" key="4">
    <source>
        <dbReference type="Proteomes" id="UP001652503"/>
    </source>
</evidence>
<dbReference type="Pfam" id="PF20172">
    <property type="entry name" value="DUF6538"/>
    <property type="match status" value="1"/>
</dbReference>
<evidence type="ECO:0000313" key="3">
    <source>
        <dbReference type="EMBL" id="MCV2866964.1"/>
    </source>
</evidence>
<reference evidence="3 4" key="1">
    <citation type="submission" date="2022-10" db="EMBL/GenBank/DDBJ databases">
        <title>Defluviimonas sp. nov., isolated from ocean surface water.</title>
        <authorList>
            <person name="He W."/>
            <person name="Wang L."/>
            <person name="Zhang D.-F."/>
        </authorList>
    </citation>
    <scope>NUCLEOTIDE SEQUENCE [LARGE SCALE GENOMIC DNA]</scope>
    <source>
        <strain evidence="3 4">WL0075</strain>
    </source>
</reference>
<protein>
    <recommendedName>
        <fullName evidence="2">DUF6538 domain-containing protein</fullName>
    </recommendedName>
</protein>
<evidence type="ECO:0000259" key="2">
    <source>
        <dbReference type="Pfam" id="PF20172"/>
    </source>
</evidence>
<dbReference type="Proteomes" id="UP001652503">
    <property type="component" value="Unassembled WGS sequence"/>
</dbReference>
<evidence type="ECO:0000256" key="1">
    <source>
        <dbReference type="SAM" id="MobiDB-lite"/>
    </source>
</evidence>